<organism evidence="1 2">
    <name type="scientific">Phytophthora palmivora</name>
    <dbReference type="NCBI Taxonomy" id="4796"/>
    <lineage>
        <taxon>Eukaryota</taxon>
        <taxon>Sar</taxon>
        <taxon>Stramenopiles</taxon>
        <taxon>Oomycota</taxon>
        <taxon>Peronosporomycetes</taxon>
        <taxon>Peronosporales</taxon>
        <taxon>Peronosporaceae</taxon>
        <taxon>Phytophthora</taxon>
    </lineage>
</organism>
<dbReference type="OrthoDB" id="129190at2759"/>
<name>A0A2P4WVU3_9STRA</name>
<protein>
    <submittedName>
        <fullName evidence="1">Uncharacterized protein</fullName>
    </submittedName>
</protein>
<dbReference type="EMBL" id="NCKW01020746">
    <property type="protein sequence ID" value="POM57420.1"/>
    <property type="molecule type" value="Genomic_DNA"/>
</dbReference>
<gene>
    <name evidence="1" type="ORF">PHPALM_38070</name>
</gene>
<evidence type="ECO:0000313" key="1">
    <source>
        <dbReference type="EMBL" id="POM57420.1"/>
    </source>
</evidence>
<sequence>MMTVRTTSHFPDTSNTTTKQMRIPLPAKAVLAFFGHICERGHKLPNDVAVKVCNELRQHFVVNGVAPISSNDLDQKINELGESVATSFGLF</sequence>
<dbReference type="AlphaFoldDB" id="A0A2P4WVU3"/>
<evidence type="ECO:0000313" key="2">
    <source>
        <dbReference type="Proteomes" id="UP000237271"/>
    </source>
</evidence>
<keyword evidence="2" id="KW-1185">Reference proteome</keyword>
<comment type="caution">
    <text evidence="1">The sequence shown here is derived from an EMBL/GenBank/DDBJ whole genome shotgun (WGS) entry which is preliminary data.</text>
</comment>
<reference evidence="1 2" key="1">
    <citation type="journal article" date="2017" name="Genome Biol. Evol.">
        <title>Phytophthora megakarya and P. palmivora, closely related causal agents of cacao black pod rot, underwent increases in genome sizes and gene numbers by different mechanisms.</title>
        <authorList>
            <person name="Ali S.S."/>
            <person name="Shao J."/>
            <person name="Lary D.J."/>
            <person name="Kronmiller B."/>
            <person name="Shen D."/>
            <person name="Strem M.D."/>
            <person name="Amoako-Attah I."/>
            <person name="Akrofi A.Y."/>
            <person name="Begoude B.A."/>
            <person name="Ten Hoopen G.M."/>
            <person name="Coulibaly K."/>
            <person name="Kebe B.I."/>
            <person name="Melnick R.L."/>
            <person name="Guiltinan M.J."/>
            <person name="Tyler B.M."/>
            <person name="Meinhardt L.W."/>
            <person name="Bailey B.A."/>
        </authorList>
    </citation>
    <scope>NUCLEOTIDE SEQUENCE [LARGE SCALE GENOMIC DNA]</scope>
    <source>
        <strain evidence="2">sbr112.9</strain>
    </source>
</reference>
<accession>A0A2P4WVU3</accession>
<proteinExistence type="predicted"/>
<dbReference type="Proteomes" id="UP000237271">
    <property type="component" value="Unassembled WGS sequence"/>
</dbReference>